<keyword evidence="4 9" id="KW-0812">Transmembrane</keyword>
<dbReference type="AlphaFoldDB" id="A0A1W6L167"/>
<dbReference type="InterPro" id="IPR057074">
    <property type="entry name" value="IR75A_N"/>
</dbReference>
<gene>
    <name evidence="13" type="primary">IR6</name>
</gene>
<evidence type="ECO:0000256" key="2">
    <source>
        <dbReference type="ARBA" id="ARBA00008685"/>
    </source>
</evidence>
<evidence type="ECO:0000256" key="3">
    <source>
        <dbReference type="ARBA" id="ARBA00022475"/>
    </source>
</evidence>
<feature type="domain" description="Ionotropic glutamate receptor C-terminal" evidence="11">
    <location>
        <begin position="329"/>
        <end position="542"/>
    </location>
</feature>
<dbReference type="Gene3D" id="3.40.190.10">
    <property type="entry name" value="Periplasmic binding protein-like II"/>
    <property type="match status" value="1"/>
</dbReference>
<dbReference type="Pfam" id="PF24576">
    <property type="entry name" value="IR75A_N"/>
    <property type="match status" value="1"/>
</dbReference>
<organism evidence="13">
    <name type="scientific">Cephus cinctus</name>
    <name type="common">Wheat stem sawfly</name>
    <dbReference type="NCBI Taxonomy" id="211228"/>
    <lineage>
        <taxon>Eukaryota</taxon>
        <taxon>Metazoa</taxon>
        <taxon>Ecdysozoa</taxon>
        <taxon>Arthropoda</taxon>
        <taxon>Hexapoda</taxon>
        <taxon>Insecta</taxon>
        <taxon>Pterygota</taxon>
        <taxon>Neoptera</taxon>
        <taxon>Endopterygota</taxon>
        <taxon>Hymenoptera</taxon>
        <taxon>Cephoidea</taxon>
        <taxon>Cephidae</taxon>
        <taxon>Cephus</taxon>
    </lineage>
</organism>
<dbReference type="Pfam" id="PF00060">
    <property type="entry name" value="Lig_chan"/>
    <property type="match status" value="1"/>
</dbReference>
<keyword evidence="8" id="KW-0325">Glycoprotein</keyword>
<feature type="transmembrane region" description="Helical" evidence="9">
    <location>
        <begin position="330"/>
        <end position="349"/>
    </location>
</feature>
<keyword evidence="10" id="KW-0732">Signal</keyword>
<reference evidence="13" key="1">
    <citation type="submission" date="2016-07" db="EMBL/GenBank/DDBJ databases">
        <title>Olfactory-related genes from the wheat stem sawfly, an agronomic pest and primitive hymenopteran.</title>
        <authorList>
            <person name="Gress J.C."/>
            <person name="Carey C.C."/>
            <person name="Dykgreve T.A."/>
            <person name="Walden K.O."/>
            <person name="Robertson H.M."/>
            <person name="Mazurie A."/>
            <person name="Wanner K.W."/>
        </authorList>
    </citation>
    <scope>NUCLEOTIDE SEQUENCE</scope>
</reference>
<name>A0A1W6L167_CEPCN</name>
<evidence type="ECO:0000313" key="13">
    <source>
        <dbReference type="EMBL" id="ARN17852.1"/>
    </source>
</evidence>
<evidence type="ECO:0000256" key="7">
    <source>
        <dbReference type="ARBA" id="ARBA00023170"/>
    </source>
</evidence>
<comment type="subcellular location">
    <subcellularLocation>
        <location evidence="1">Cell membrane</location>
        <topology evidence="1">Multi-pass membrane protein</topology>
    </subcellularLocation>
</comment>
<dbReference type="GO" id="GO:0015276">
    <property type="term" value="F:ligand-gated monoatomic ion channel activity"/>
    <property type="evidence" value="ECO:0007669"/>
    <property type="project" value="InterPro"/>
</dbReference>
<feature type="signal peptide" evidence="10">
    <location>
        <begin position="1"/>
        <end position="19"/>
    </location>
</feature>
<dbReference type="SUPFAM" id="SSF53850">
    <property type="entry name" value="Periplasmic binding protein-like II"/>
    <property type="match status" value="1"/>
</dbReference>
<feature type="domain" description="Ionotropic receptor 75a N-terminal" evidence="12">
    <location>
        <begin position="23"/>
        <end position="207"/>
    </location>
</feature>
<comment type="similarity">
    <text evidence="2">Belongs to the glutamate-gated ion channel (TC 1.A.10.1) family.</text>
</comment>
<keyword evidence="5 9" id="KW-1133">Transmembrane helix</keyword>
<dbReference type="InterPro" id="IPR001320">
    <property type="entry name" value="Iontro_rcpt_C"/>
</dbReference>
<evidence type="ECO:0000256" key="1">
    <source>
        <dbReference type="ARBA" id="ARBA00004651"/>
    </source>
</evidence>
<proteinExistence type="evidence at transcript level"/>
<evidence type="ECO:0000256" key="5">
    <source>
        <dbReference type="ARBA" id="ARBA00022989"/>
    </source>
</evidence>
<sequence>MDLRFLLFVFVCAIRCSDANGLSAQFLQDYFADKFIHQIVVFACYNHLERVSLSRQLMLSDTKLSYISISENINMKTTLAVNYYKLGIVLDLDCTKSEIVLDKFQKERLPYNESYFWMVISKDSMPPIEILRKLPLTVETEFTLALHHDEIYVLYDVYNPSYRHGGRLNVTYMGVWNPLDGLSIKLTQYKYKRRADFQGLHLNFSIALSNPPLPDLMTYISNPINRHLDTMHRFNYALLLQLRDYYNYTMILTQSETWGYLINGSFNGLLGDMIKGLVDVGVTPLQFKRERIDVAEFTVQTYLARPSFFLRHPKKTSVRNGFLKPFREEVWWIVVAVGFIYWLILWLTSKLELYYRNRMPFSKINLEVGFETGFICMAAISQQGLTDSPRLYSGRIVFLSLFVWALLLYQFYSASIVGSLLAEPPRYINDLKDLLESNLEIGIDDIAYNYDFFATTSDPVALELYKRKVAPNKYRKKPAFYNHTEGLRKVKKGGFAFHADVNTAYKIITDTFSEDEICDLVEIQLFPAKHVATVTSKHSPFKKMVTYGMRQIMEHGLSERLMHVWQYRRPICPKTHSSTPVPVALGEFLPATLLLLMGLIIAVAVLSVENFCKRCKYPEQLSCNTYVIPGFKNQADINMYIQGHS</sequence>
<dbReference type="PANTHER" id="PTHR42643:SF33">
    <property type="entry name" value="GLUTAMATE RECEPTOR 2-LIKE PROTEIN"/>
    <property type="match status" value="1"/>
</dbReference>
<feature type="transmembrane region" description="Helical" evidence="9">
    <location>
        <begin position="588"/>
        <end position="608"/>
    </location>
</feature>
<feature type="chain" id="PRO_5012913206" evidence="10">
    <location>
        <begin position="20"/>
        <end position="645"/>
    </location>
</feature>
<evidence type="ECO:0000256" key="6">
    <source>
        <dbReference type="ARBA" id="ARBA00023136"/>
    </source>
</evidence>
<dbReference type="Gene3D" id="1.10.287.70">
    <property type="match status" value="1"/>
</dbReference>
<evidence type="ECO:0000256" key="4">
    <source>
        <dbReference type="ARBA" id="ARBA00022692"/>
    </source>
</evidence>
<dbReference type="EMBL" id="KX609445">
    <property type="protein sequence ID" value="ARN17852.1"/>
    <property type="molecule type" value="mRNA"/>
</dbReference>
<evidence type="ECO:0000259" key="11">
    <source>
        <dbReference type="Pfam" id="PF00060"/>
    </source>
</evidence>
<feature type="transmembrane region" description="Helical" evidence="9">
    <location>
        <begin position="396"/>
        <end position="422"/>
    </location>
</feature>
<keyword evidence="3" id="KW-1003">Cell membrane</keyword>
<keyword evidence="7 13" id="KW-0675">Receptor</keyword>
<evidence type="ECO:0000259" key="12">
    <source>
        <dbReference type="Pfam" id="PF24576"/>
    </source>
</evidence>
<dbReference type="InterPro" id="IPR052192">
    <property type="entry name" value="Insect_Ionotropic_Sensory_Rcpt"/>
</dbReference>
<dbReference type="PANTHER" id="PTHR42643">
    <property type="entry name" value="IONOTROPIC RECEPTOR 20A-RELATED"/>
    <property type="match status" value="1"/>
</dbReference>
<dbReference type="GO" id="GO:0005886">
    <property type="term" value="C:plasma membrane"/>
    <property type="evidence" value="ECO:0007669"/>
    <property type="project" value="UniProtKB-SubCell"/>
</dbReference>
<evidence type="ECO:0000256" key="9">
    <source>
        <dbReference type="SAM" id="Phobius"/>
    </source>
</evidence>
<dbReference type="GO" id="GO:0050906">
    <property type="term" value="P:detection of stimulus involved in sensory perception"/>
    <property type="evidence" value="ECO:0007669"/>
    <property type="project" value="UniProtKB-ARBA"/>
</dbReference>
<evidence type="ECO:0000256" key="10">
    <source>
        <dbReference type="SAM" id="SignalP"/>
    </source>
</evidence>
<protein>
    <submittedName>
        <fullName evidence="13">Ionotropic receptor 6</fullName>
    </submittedName>
</protein>
<accession>A0A1W6L167</accession>
<evidence type="ECO:0000256" key="8">
    <source>
        <dbReference type="ARBA" id="ARBA00023180"/>
    </source>
</evidence>
<keyword evidence="6 9" id="KW-0472">Membrane</keyword>